<name>A0A965ZF74_9SPHI</name>
<accession>A0A965ZF74</accession>
<sequence length="338" mass="38948">MKMIKREPTVRQLVMLVWAAVFVVIFFTFLPEEGFTLSLTYAVINTIFYAFIIYGNISFLYPRFYLKGRLSAYIAASVLLLVLVGASRCFIILTVHNVLSSDAPEEVTTLRLVNYVTACVLIFILSFVFRIALAYFTVKKQSEQILLQKSAAELSLLKSQVQPHFLFNTLNNINYVLYREAPDTAVLIERLADIMRYFVDESPKDRVSIAAEVKFLENYIELERIRIRFQTEIKFGKNYTESDLVPPMLFMTFVENIFKHGIDKSGNNSITISLRQQNGYLQFETINEINRRDKAEGISGFGLSNLDKRLKLLFGNAYYLDTREDANLFFAELKIPIT</sequence>
<dbReference type="PANTHER" id="PTHR34220:SF7">
    <property type="entry name" value="SENSOR HISTIDINE KINASE YPDA"/>
    <property type="match status" value="1"/>
</dbReference>
<evidence type="ECO:0000313" key="3">
    <source>
        <dbReference type="EMBL" id="NCD69103.1"/>
    </source>
</evidence>
<dbReference type="InterPro" id="IPR050640">
    <property type="entry name" value="Bact_2-comp_sensor_kinase"/>
</dbReference>
<reference evidence="3" key="1">
    <citation type="submission" date="2020-01" db="EMBL/GenBank/DDBJ databases">
        <authorList>
            <person name="Seo Y.L."/>
        </authorList>
    </citation>
    <scope>NUCLEOTIDE SEQUENCE</scope>
    <source>
        <strain evidence="3">R11</strain>
    </source>
</reference>
<dbReference type="RefSeq" id="WP_166585082.1">
    <property type="nucleotide sequence ID" value="NZ_WWEO01000040.1"/>
</dbReference>
<feature type="transmembrane region" description="Helical" evidence="1">
    <location>
        <begin position="73"/>
        <end position="95"/>
    </location>
</feature>
<feature type="domain" description="Signal transduction histidine kinase internal region" evidence="2">
    <location>
        <begin position="152"/>
        <end position="227"/>
    </location>
</feature>
<dbReference type="Gene3D" id="3.30.565.10">
    <property type="entry name" value="Histidine kinase-like ATPase, C-terminal domain"/>
    <property type="match status" value="1"/>
</dbReference>
<feature type="transmembrane region" description="Helical" evidence="1">
    <location>
        <begin position="115"/>
        <end position="138"/>
    </location>
</feature>
<evidence type="ECO:0000313" key="4">
    <source>
        <dbReference type="Proteomes" id="UP000638732"/>
    </source>
</evidence>
<dbReference type="Pfam" id="PF06580">
    <property type="entry name" value="His_kinase"/>
    <property type="match status" value="1"/>
</dbReference>
<comment type="caution">
    <text evidence="3">The sequence shown here is derived from an EMBL/GenBank/DDBJ whole genome shotgun (WGS) entry which is preliminary data.</text>
</comment>
<keyword evidence="1" id="KW-1133">Transmembrane helix</keyword>
<keyword evidence="1" id="KW-0812">Transmembrane</keyword>
<gene>
    <name evidence="3" type="ORF">GSY63_07025</name>
</gene>
<dbReference type="GO" id="GO:0016020">
    <property type="term" value="C:membrane"/>
    <property type="evidence" value="ECO:0007669"/>
    <property type="project" value="InterPro"/>
</dbReference>
<feature type="transmembrane region" description="Helical" evidence="1">
    <location>
        <begin position="42"/>
        <end position="61"/>
    </location>
</feature>
<dbReference type="AlphaFoldDB" id="A0A965ZF74"/>
<evidence type="ECO:0000256" key="1">
    <source>
        <dbReference type="SAM" id="Phobius"/>
    </source>
</evidence>
<dbReference type="InterPro" id="IPR036890">
    <property type="entry name" value="HATPase_C_sf"/>
</dbReference>
<protein>
    <recommendedName>
        <fullName evidence="2">Signal transduction histidine kinase internal region domain-containing protein</fullName>
    </recommendedName>
</protein>
<keyword evidence="4" id="KW-1185">Reference proteome</keyword>
<evidence type="ECO:0000259" key="2">
    <source>
        <dbReference type="Pfam" id="PF06580"/>
    </source>
</evidence>
<dbReference type="InterPro" id="IPR010559">
    <property type="entry name" value="Sig_transdc_His_kin_internal"/>
</dbReference>
<proteinExistence type="predicted"/>
<dbReference type="GO" id="GO:0000155">
    <property type="term" value="F:phosphorelay sensor kinase activity"/>
    <property type="evidence" value="ECO:0007669"/>
    <property type="project" value="InterPro"/>
</dbReference>
<dbReference type="EMBL" id="WWEO01000040">
    <property type="protein sequence ID" value="NCD69103.1"/>
    <property type="molecule type" value="Genomic_DNA"/>
</dbReference>
<organism evidence="3 4">
    <name type="scientific">Mucilaginibacter agri</name>
    <dbReference type="NCBI Taxonomy" id="2695265"/>
    <lineage>
        <taxon>Bacteria</taxon>
        <taxon>Pseudomonadati</taxon>
        <taxon>Bacteroidota</taxon>
        <taxon>Sphingobacteriia</taxon>
        <taxon>Sphingobacteriales</taxon>
        <taxon>Sphingobacteriaceae</taxon>
        <taxon>Mucilaginibacter</taxon>
    </lineage>
</organism>
<dbReference type="Proteomes" id="UP000638732">
    <property type="component" value="Unassembled WGS sequence"/>
</dbReference>
<keyword evidence="1" id="KW-0472">Membrane</keyword>
<dbReference type="PANTHER" id="PTHR34220">
    <property type="entry name" value="SENSOR HISTIDINE KINASE YPDA"/>
    <property type="match status" value="1"/>
</dbReference>
<feature type="transmembrane region" description="Helical" evidence="1">
    <location>
        <begin position="12"/>
        <end position="30"/>
    </location>
</feature>
<reference evidence="3" key="2">
    <citation type="submission" date="2020-10" db="EMBL/GenBank/DDBJ databases">
        <title>Mucilaginibacter sp. nov., isolated from soil.</title>
        <authorList>
            <person name="Jeon C.O."/>
        </authorList>
    </citation>
    <scope>NUCLEOTIDE SEQUENCE</scope>
    <source>
        <strain evidence="3">R11</strain>
    </source>
</reference>